<organism evidence="2 3">
    <name type="scientific">Durusdinium trenchii</name>
    <dbReference type="NCBI Taxonomy" id="1381693"/>
    <lineage>
        <taxon>Eukaryota</taxon>
        <taxon>Sar</taxon>
        <taxon>Alveolata</taxon>
        <taxon>Dinophyceae</taxon>
        <taxon>Suessiales</taxon>
        <taxon>Symbiodiniaceae</taxon>
        <taxon>Durusdinium</taxon>
    </lineage>
</organism>
<evidence type="ECO:0000313" key="3">
    <source>
        <dbReference type="Proteomes" id="UP001642464"/>
    </source>
</evidence>
<gene>
    <name evidence="2" type="ORF">SCF082_LOCUS14367</name>
</gene>
<sequence length="95" mass="10332">MAASRKMAELAEATAKATESSYRMAEFGCTGAEMVGATVGSPVMVGPAVQELQSTVERLEQQVQDLSKRQAMMERELAVSRESHQIAQDNTQELI</sequence>
<dbReference type="EMBL" id="CAXAMM010009002">
    <property type="protein sequence ID" value="CAK9019079.1"/>
    <property type="molecule type" value="Genomic_DNA"/>
</dbReference>
<accession>A0ABP0JX77</accession>
<reference evidence="2 3" key="1">
    <citation type="submission" date="2024-02" db="EMBL/GenBank/DDBJ databases">
        <authorList>
            <person name="Chen Y."/>
            <person name="Shah S."/>
            <person name="Dougan E. K."/>
            <person name="Thang M."/>
            <person name="Chan C."/>
        </authorList>
    </citation>
    <scope>NUCLEOTIDE SEQUENCE [LARGE SCALE GENOMIC DNA]</scope>
</reference>
<name>A0ABP0JX77_9DINO</name>
<keyword evidence="1" id="KW-0175">Coiled coil</keyword>
<keyword evidence="3" id="KW-1185">Reference proteome</keyword>
<feature type="coiled-coil region" evidence="1">
    <location>
        <begin position="49"/>
        <end position="76"/>
    </location>
</feature>
<proteinExistence type="predicted"/>
<protein>
    <submittedName>
        <fullName evidence="2">Uncharacterized protein</fullName>
    </submittedName>
</protein>
<evidence type="ECO:0000313" key="2">
    <source>
        <dbReference type="EMBL" id="CAK9019079.1"/>
    </source>
</evidence>
<evidence type="ECO:0000256" key="1">
    <source>
        <dbReference type="SAM" id="Coils"/>
    </source>
</evidence>
<comment type="caution">
    <text evidence="2">The sequence shown here is derived from an EMBL/GenBank/DDBJ whole genome shotgun (WGS) entry which is preliminary data.</text>
</comment>
<dbReference type="Proteomes" id="UP001642464">
    <property type="component" value="Unassembled WGS sequence"/>
</dbReference>